<reference evidence="1 2" key="1">
    <citation type="submission" date="2023-11" db="EMBL/GenBank/DDBJ databases">
        <authorList>
            <person name="Xu M."/>
            <person name="Jiang T."/>
        </authorList>
    </citation>
    <scope>NUCLEOTIDE SEQUENCE [LARGE SCALE GENOMIC DNA]</scope>
    <source>
        <strain evidence="1 2">SD</strain>
    </source>
</reference>
<dbReference type="EMBL" id="JAXAVX010000013">
    <property type="protein sequence ID" value="MDX8153349.1"/>
    <property type="molecule type" value="Genomic_DNA"/>
</dbReference>
<proteinExistence type="predicted"/>
<evidence type="ECO:0000313" key="2">
    <source>
        <dbReference type="Proteomes" id="UP001277761"/>
    </source>
</evidence>
<protein>
    <submittedName>
        <fullName evidence="1">Uncharacterized protein</fullName>
    </submittedName>
</protein>
<dbReference type="Proteomes" id="UP001277761">
    <property type="component" value="Unassembled WGS sequence"/>
</dbReference>
<name>A0ABU4VQH6_9ACTN</name>
<dbReference type="RefSeq" id="WP_319955500.1">
    <property type="nucleotide sequence ID" value="NZ_JAXAVX010000013.1"/>
</dbReference>
<sequence length="77" mass="7621">MIDVRPTDAVEVGGRRIRLPRTASTVGSGAAGALEEGTRVTVTPRDGAPVDEATALAVAVVAAEAAGATVRVAAPRA</sequence>
<keyword evidence="2" id="KW-1185">Reference proteome</keyword>
<gene>
    <name evidence="1" type="ORF">SK069_17250</name>
</gene>
<organism evidence="1 2">
    <name type="scientific">Patulibacter brassicae</name>
    <dbReference type="NCBI Taxonomy" id="1705717"/>
    <lineage>
        <taxon>Bacteria</taxon>
        <taxon>Bacillati</taxon>
        <taxon>Actinomycetota</taxon>
        <taxon>Thermoleophilia</taxon>
        <taxon>Solirubrobacterales</taxon>
        <taxon>Patulibacteraceae</taxon>
        <taxon>Patulibacter</taxon>
    </lineage>
</organism>
<evidence type="ECO:0000313" key="1">
    <source>
        <dbReference type="EMBL" id="MDX8153349.1"/>
    </source>
</evidence>
<comment type="caution">
    <text evidence="1">The sequence shown here is derived from an EMBL/GenBank/DDBJ whole genome shotgun (WGS) entry which is preliminary data.</text>
</comment>
<accession>A0ABU4VQH6</accession>